<dbReference type="InterPro" id="IPR036291">
    <property type="entry name" value="NAD(P)-bd_dom_sf"/>
</dbReference>
<dbReference type="Pfam" id="PF00106">
    <property type="entry name" value="adh_short"/>
    <property type="match status" value="1"/>
</dbReference>
<evidence type="ECO:0000256" key="2">
    <source>
        <dbReference type="ARBA" id="ARBA00023002"/>
    </source>
</evidence>
<organism evidence="4 5">
    <name type="scientific">Actinocatenispora rupis</name>
    <dbReference type="NCBI Taxonomy" id="519421"/>
    <lineage>
        <taxon>Bacteria</taxon>
        <taxon>Bacillati</taxon>
        <taxon>Actinomycetota</taxon>
        <taxon>Actinomycetes</taxon>
        <taxon>Micromonosporales</taxon>
        <taxon>Micromonosporaceae</taxon>
        <taxon>Actinocatenispora</taxon>
    </lineage>
</organism>
<dbReference type="AlphaFoldDB" id="A0A8J3J6U0"/>
<dbReference type="InterPro" id="IPR002347">
    <property type="entry name" value="SDR_fam"/>
</dbReference>
<dbReference type="Gene3D" id="3.40.50.720">
    <property type="entry name" value="NAD(P)-binding Rossmann-like Domain"/>
    <property type="match status" value="1"/>
</dbReference>
<reference evidence="4" key="1">
    <citation type="submission" date="2021-01" db="EMBL/GenBank/DDBJ databases">
        <title>Whole genome shotgun sequence of Actinocatenispora rupis NBRC 107355.</title>
        <authorList>
            <person name="Komaki H."/>
            <person name="Tamura T."/>
        </authorList>
    </citation>
    <scope>NUCLEOTIDE SEQUENCE</scope>
    <source>
        <strain evidence="4">NBRC 107355</strain>
    </source>
</reference>
<dbReference type="GO" id="GO:0016616">
    <property type="term" value="F:oxidoreductase activity, acting on the CH-OH group of donors, NAD or NADP as acceptor"/>
    <property type="evidence" value="ECO:0007669"/>
    <property type="project" value="TreeGrafter"/>
</dbReference>
<comment type="caution">
    <text evidence="4">The sequence shown here is derived from an EMBL/GenBank/DDBJ whole genome shotgun (WGS) entry which is preliminary data.</text>
</comment>
<keyword evidence="5" id="KW-1185">Reference proteome</keyword>
<gene>
    <name evidence="4" type="ORF">Aru02nite_04920</name>
</gene>
<dbReference type="PANTHER" id="PTHR42760:SF133">
    <property type="entry name" value="3-OXOACYL-[ACYL-CARRIER-PROTEIN] REDUCTASE"/>
    <property type="match status" value="1"/>
</dbReference>
<proteinExistence type="inferred from homology"/>
<evidence type="ECO:0000313" key="4">
    <source>
        <dbReference type="EMBL" id="GID09603.1"/>
    </source>
</evidence>
<dbReference type="Proteomes" id="UP000612808">
    <property type="component" value="Unassembled WGS sequence"/>
</dbReference>
<keyword evidence="2" id="KW-0560">Oxidoreductase</keyword>
<name>A0A8J3J6U0_9ACTN</name>
<dbReference type="PANTHER" id="PTHR42760">
    <property type="entry name" value="SHORT-CHAIN DEHYDROGENASES/REDUCTASES FAMILY MEMBER"/>
    <property type="match status" value="1"/>
</dbReference>
<dbReference type="SUPFAM" id="SSF51735">
    <property type="entry name" value="NAD(P)-binding Rossmann-fold domains"/>
    <property type="match status" value="1"/>
</dbReference>
<accession>A0A8J3J6U0</accession>
<evidence type="ECO:0000256" key="1">
    <source>
        <dbReference type="ARBA" id="ARBA00006484"/>
    </source>
</evidence>
<dbReference type="RefSeq" id="WP_203654464.1">
    <property type="nucleotide sequence ID" value="NZ_BAAAZM010000010.1"/>
</dbReference>
<dbReference type="EMBL" id="BOMB01000001">
    <property type="protein sequence ID" value="GID09603.1"/>
    <property type="molecule type" value="Genomic_DNA"/>
</dbReference>
<evidence type="ECO:0000313" key="5">
    <source>
        <dbReference type="Proteomes" id="UP000612808"/>
    </source>
</evidence>
<dbReference type="PRINTS" id="PR00081">
    <property type="entry name" value="GDHRDH"/>
</dbReference>
<comment type="similarity">
    <text evidence="1 3">Belongs to the short-chain dehydrogenases/reductases (SDR) family.</text>
</comment>
<evidence type="ECO:0000256" key="3">
    <source>
        <dbReference type="RuleBase" id="RU000363"/>
    </source>
</evidence>
<protein>
    <submittedName>
        <fullName evidence="4">Short chain dehydrogenase</fullName>
    </submittedName>
</protein>
<sequence length="247" mass="24935">MDLTGAVAVVTGAAVGTGRAIARRLAAAGATVVAADIDPVGGARTVELIADAGGRAAFLRADVRVEADLRALVDTTLARHGPPRVLVNNAGGGPGPAQRFPAAPPAVWGAVLDANLRGAMLATQLVVEPMRRAGGGAVVNVASTAGLGPAPHPWPEYAVAKAGLIRFTECLAPLRERSGVRVGCVVPDWVGTDRAYAELAAMGPAERAAAPPLVPLGELADAVLRLCTDDTLAGRVLVLRPGPEPTA</sequence>
<dbReference type="PRINTS" id="PR00080">
    <property type="entry name" value="SDRFAMILY"/>
</dbReference>